<evidence type="ECO:0000256" key="1">
    <source>
        <dbReference type="ARBA" id="ARBA00011245"/>
    </source>
</evidence>
<evidence type="ECO:0000313" key="12">
    <source>
        <dbReference type="EMBL" id="WYY26542.1"/>
    </source>
</evidence>
<keyword evidence="13" id="KW-1185">Reference proteome</keyword>
<evidence type="ECO:0000256" key="5">
    <source>
        <dbReference type="ARBA" id="ARBA00022833"/>
    </source>
</evidence>
<dbReference type="PANTHER" id="PTHR10890:SF3">
    <property type="entry name" value="CYSTEINE--TRNA LIGASE, CYTOPLASMIC"/>
    <property type="match status" value="1"/>
</dbReference>
<dbReference type="EMBL" id="CP146843">
    <property type="protein sequence ID" value="WYY26542.1"/>
    <property type="molecule type" value="Genomic_DNA"/>
</dbReference>
<feature type="binding site" evidence="10">
    <location>
        <position position="232"/>
    </location>
    <ligand>
        <name>Zn(2+)</name>
        <dbReference type="ChEBI" id="CHEBI:29105"/>
    </ligand>
</feature>
<keyword evidence="8 10" id="KW-0030">Aminoacyl-tRNA synthetase</keyword>
<dbReference type="InterPro" id="IPR014729">
    <property type="entry name" value="Rossmann-like_a/b/a_fold"/>
</dbReference>
<feature type="short sequence motif" description="'HIGH' region" evidence="10">
    <location>
        <begin position="30"/>
        <end position="40"/>
    </location>
</feature>
<dbReference type="RefSeq" id="WP_341266441.1">
    <property type="nucleotide sequence ID" value="NZ_CP146843.1"/>
</dbReference>
<dbReference type="HAMAP" id="MF_00041">
    <property type="entry name" value="Cys_tRNA_synth"/>
    <property type="match status" value="1"/>
</dbReference>
<dbReference type="InterPro" id="IPR032678">
    <property type="entry name" value="tRNA-synt_1_cat_dom"/>
</dbReference>
<evidence type="ECO:0000256" key="9">
    <source>
        <dbReference type="ARBA" id="ARBA00047398"/>
    </source>
</evidence>
<comment type="subunit">
    <text evidence="1 10">Monomer.</text>
</comment>
<feature type="binding site" evidence="10">
    <location>
        <position position="267"/>
    </location>
    <ligand>
        <name>ATP</name>
        <dbReference type="ChEBI" id="CHEBI:30616"/>
    </ligand>
</feature>
<dbReference type="InterPro" id="IPR015803">
    <property type="entry name" value="Cys-tRNA-ligase"/>
</dbReference>
<dbReference type="Proteomes" id="UP001484199">
    <property type="component" value="Chromosome"/>
</dbReference>
<feature type="binding site" evidence="10">
    <location>
        <position position="28"/>
    </location>
    <ligand>
        <name>Zn(2+)</name>
        <dbReference type="ChEBI" id="CHEBI:29105"/>
    </ligand>
</feature>
<evidence type="ECO:0000259" key="11">
    <source>
        <dbReference type="Pfam" id="PF01406"/>
    </source>
</evidence>
<comment type="subcellular location">
    <subcellularLocation>
        <location evidence="10">Cytoplasm</location>
    </subcellularLocation>
</comment>
<evidence type="ECO:0000256" key="6">
    <source>
        <dbReference type="ARBA" id="ARBA00022840"/>
    </source>
</evidence>
<dbReference type="EC" id="6.1.1.16" evidence="10"/>
<comment type="catalytic activity">
    <reaction evidence="9 10">
        <text>tRNA(Cys) + L-cysteine + ATP = L-cysteinyl-tRNA(Cys) + AMP + diphosphate</text>
        <dbReference type="Rhea" id="RHEA:17773"/>
        <dbReference type="Rhea" id="RHEA-COMP:9661"/>
        <dbReference type="Rhea" id="RHEA-COMP:9679"/>
        <dbReference type="ChEBI" id="CHEBI:30616"/>
        <dbReference type="ChEBI" id="CHEBI:33019"/>
        <dbReference type="ChEBI" id="CHEBI:35235"/>
        <dbReference type="ChEBI" id="CHEBI:78442"/>
        <dbReference type="ChEBI" id="CHEBI:78517"/>
        <dbReference type="ChEBI" id="CHEBI:456215"/>
        <dbReference type="EC" id="6.1.1.16"/>
    </reaction>
</comment>
<gene>
    <name evidence="10" type="primary">cysS</name>
    <name evidence="12" type="ORF">AshY1_04300</name>
</gene>
<dbReference type="SUPFAM" id="SSF47323">
    <property type="entry name" value="Anticodon-binding domain of a subclass of class I aminoacyl-tRNA synthetases"/>
    <property type="match status" value="1"/>
</dbReference>
<feature type="binding site" evidence="10">
    <location>
        <position position="207"/>
    </location>
    <ligand>
        <name>Zn(2+)</name>
        <dbReference type="ChEBI" id="CHEBI:29105"/>
    </ligand>
</feature>
<evidence type="ECO:0000256" key="10">
    <source>
        <dbReference type="HAMAP-Rule" id="MF_00041"/>
    </source>
</evidence>
<keyword evidence="3 10" id="KW-0479">Metal-binding</keyword>
<keyword evidence="2 10" id="KW-0436">Ligase</keyword>
<organism evidence="12 13">
    <name type="scientific">Ash yellows phytoplasma</name>
    <dbReference type="NCBI Taxonomy" id="35780"/>
    <lineage>
        <taxon>Bacteria</taxon>
        <taxon>Bacillati</taxon>
        <taxon>Mycoplasmatota</taxon>
        <taxon>Mollicutes</taxon>
        <taxon>Acholeplasmatales</taxon>
        <taxon>Acholeplasmataceae</taxon>
        <taxon>Candidatus Phytoplasma</taxon>
        <taxon>16SrVII (Ash yellows group)</taxon>
    </lineage>
</organism>
<feature type="binding site" evidence="10">
    <location>
        <position position="236"/>
    </location>
    <ligand>
        <name>Zn(2+)</name>
        <dbReference type="ChEBI" id="CHEBI:29105"/>
    </ligand>
</feature>
<keyword evidence="10" id="KW-0963">Cytoplasm</keyword>
<proteinExistence type="inferred from homology"/>
<dbReference type="Gene3D" id="3.40.50.620">
    <property type="entry name" value="HUPs"/>
    <property type="match status" value="1"/>
</dbReference>
<accession>A0ABZ2U9V5</accession>
<feature type="domain" description="tRNA synthetases class I catalytic" evidence="11">
    <location>
        <begin position="17"/>
        <end position="310"/>
    </location>
</feature>
<name>A0ABZ2U9V5_ASHYP</name>
<dbReference type="InterPro" id="IPR009080">
    <property type="entry name" value="tRNAsynth_Ia_anticodon-bd"/>
</dbReference>
<dbReference type="Gene3D" id="1.20.120.1910">
    <property type="entry name" value="Cysteine-tRNA ligase, C-terminal anti-codon recognition domain"/>
    <property type="match status" value="1"/>
</dbReference>
<keyword evidence="7 10" id="KW-0648">Protein biosynthesis</keyword>
<dbReference type="PRINTS" id="PR00983">
    <property type="entry name" value="TRNASYNTHCYS"/>
</dbReference>
<evidence type="ECO:0000256" key="7">
    <source>
        <dbReference type="ARBA" id="ARBA00022917"/>
    </source>
</evidence>
<sequence length="438" mass="51856">MLKIYNSLTAKKDRFYSLKQKEINIYVCGPTVYDHLHIGNIRNLIFFDFVKKYFSSLGKKVRLIVNITDIDDKIIQKALDSQLSETQISKTYIDYFLNLLSKLEIQTFDEMPLVTNYIPEIISYIKQLMDKGYTYTTKEGIYFQTNLVPHYNLLSFQNLTQLKKNVRKKLDIQKKNTKDFVLWKKTKIGIQYESPWFPGRPGWHTECVVMIKNIFDNTIDIHGGGIDLKFPHHANEQAQFWATEQKKLANFFMHLGHVDYNKTKMSKSLGNCILTKDLLKKFHSNVIKMFFLTYHYLQPIHYSDEIMANIESKYNKMIYILNKNNFKLFLNRIHNQDVDPVYIRKFNSLISNDFDTPNVLTLIEEILKKINKAVELENLSQLQKTLIKIFQNLSIDIHLKKITVENIKIYNLWLESKNKKDFAESDRLRNILTKEMLI</sequence>
<dbReference type="Pfam" id="PF01406">
    <property type="entry name" value="tRNA-synt_1e"/>
    <property type="match status" value="1"/>
</dbReference>
<dbReference type="InterPro" id="IPR024909">
    <property type="entry name" value="Cys-tRNA/MSH_ligase"/>
</dbReference>
<evidence type="ECO:0000256" key="2">
    <source>
        <dbReference type="ARBA" id="ARBA00022598"/>
    </source>
</evidence>
<keyword evidence="4 10" id="KW-0547">Nucleotide-binding</keyword>
<feature type="short sequence motif" description="'KMSKS' region" evidence="10">
    <location>
        <begin position="264"/>
        <end position="268"/>
    </location>
</feature>
<dbReference type="PANTHER" id="PTHR10890">
    <property type="entry name" value="CYSTEINYL-TRNA SYNTHETASE"/>
    <property type="match status" value="1"/>
</dbReference>
<comment type="cofactor">
    <cofactor evidence="10">
        <name>Zn(2+)</name>
        <dbReference type="ChEBI" id="CHEBI:29105"/>
    </cofactor>
    <text evidence="10">Binds 1 zinc ion per subunit.</text>
</comment>
<dbReference type="SUPFAM" id="SSF52374">
    <property type="entry name" value="Nucleotidylyl transferase"/>
    <property type="match status" value="1"/>
</dbReference>
<comment type="similarity">
    <text evidence="10">Belongs to the class-I aminoacyl-tRNA synthetase family.</text>
</comment>
<reference evidence="12" key="1">
    <citation type="submission" date="2024-03" db="EMBL/GenBank/DDBJ databases">
        <title>The Complete Genome of 'Candidatus Phytoplasma fraxini' AshY1 from the Ash Yellows Group.</title>
        <authorList>
            <person name="Boehm J.W."/>
            <person name="Huettel B."/>
            <person name="Schneider B."/>
            <person name="Kube M."/>
        </authorList>
    </citation>
    <scope>NUCLEOTIDE SEQUENCE [LARGE SCALE GENOMIC DNA]</scope>
    <source>
        <strain evidence="12">AshY1</strain>
    </source>
</reference>
<evidence type="ECO:0000256" key="8">
    <source>
        <dbReference type="ARBA" id="ARBA00023146"/>
    </source>
</evidence>
<dbReference type="NCBIfam" id="TIGR00435">
    <property type="entry name" value="cysS"/>
    <property type="match status" value="1"/>
</dbReference>
<evidence type="ECO:0000256" key="3">
    <source>
        <dbReference type="ARBA" id="ARBA00022723"/>
    </source>
</evidence>
<keyword evidence="6 10" id="KW-0067">ATP-binding</keyword>
<evidence type="ECO:0000256" key="4">
    <source>
        <dbReference type="ARBA" id="ARBA00022741"/>
    </source>
</evidence>
<evidence type="ECO:0000313" key="13">
    <source>
        <dbReference type="Proteomes" id="UP001484199"/>
    </source>
</evidence>
<protein>
    <recommendedName>
        <fullName evidence="10">Cysteine--tRNA ligase</fullName>
        <ecNumber evidence="10">6.1.1.16</ecNumber>
    </recommendedName>
    <alternativeName>
        <fullName evidence="10">Cysteinyl-tRNA synthetase</fullName>
        <shortName evidence="10">CysRS</shortName>
    </alternativeName>
</protein>
<keyword evidence="5 10" id="KW-0862">Zinc</keyword>